<sequence>MPRIPFPEPVAVWLFNGQPDLGMRLIRDVHDGLAALHRYGIENLKNDGCPCREWRVARSALDEALREPTLENVSAARTALIDAAARVGALAATDGHGIFIMRREPFAT</sequence>
<accession>A0A849IAV2</accession>
<gene>
    <name evidence="1" type="ORF">HJG44_14215</name>
</gene>
<proteinExistence type="predicted"/>
<name>A0A849IAV2_9HYPH</name>
<keyword evidence="2" id="KW-1185">Reference proteome</keyword>
<dbReference type="RefSeq" id="WP_171219051.1">
    <property type="nucleotide sequence ID" value="NZ_JABEPP010000004.1"/>
</dbReference>
<evidence type="ECO:0000313" key="1">
    <source>
        <dbReference type="EMBL" id="NNM73539.1"/>
    </source>
</evidence>
<protein>
    <submittedName>
        <fullName evidence="1">Uncharacterized protein</fullName>
    </submittedName>
</protein>
<dbReference type="EMBL" id="JABEPP010000004">
    <property type="protein sequence ID" value="NNM73539.1"/>
    <property type="molecule type" value="Genomic_DNA"/>
</dbReference>
<dbReference type="AlphaFoldDB" id="A0A849IAV2"/>
<comment type="caution">
    <text evidence="1">The sequence shown here is derived from an EMBL/GenBank/DDBJ whole genome shotgun (WGS) entry which is preliminary data.</text>
</comment>
<reference evidence="1 2" key="1">
    <citation type="submission" date="2020-04" db="EMBL/GenBank/DDBJ databases">
        <title>Enterovirga sp. isolate from soil.</title>
        <authorList>
            <person name="Chea S."/>
            <person name="Kim D.-U."/>
        </authorList>
    </citation>
    <scope>NUCLEOTIDE SEQUENCE [LARGE SCALE GENOMIC DNA]</scope>
    <source>
        <strain evidence="1 2">DB1703</strain>
    </source>
</reference>
<evidence type="ECO:0000313" key="2">
    <source>
        <dbReference type="Proteomes" id="UP000564885"/>
    </source>
</evidence>
<organism evidence="1 2">
    <name type="scientific">Enterovirga aerilata</name>
    <dbReference type="NCBI Taxonomy" id="2730920"/>
    <lineage>
        <taxon>Bacteria</taxon>
        <taxon>Pseudomonadati</taxon>
        <taxon>Pseudomonadota</taxon>
        <taxon>Alphaproteobacteria</taxon>
        <taxon>Hyphomicrobiales</taxon>
        <taxon>Methylobacteriaceae</taxon>
        <taxon>Enterovirga</taxon>
    </lineage>
</organism>
<dbReference type="Proteomes" id="UP000564885">
    <property type="component" value="Unassembled WGS sequence"/>
</dbReference>